<proteinExistence type="predicted"/>
<name>A0AAN5CIM2_9BILA</name>
<keyword evidence="3" id="KW-1185">Reference proteome</keyword>
<keyword evidence="1" id="KW-1133">Transmembrane helix</keyword>
<feature type="transmembrane region" description="Helical" evidence="1">
    <location>
        <begin position="25"/>
        <end position="44"/>
    </location>
</feature>
<feature type="transmembrane region" description="Helical" evidence="1">
    <location>
        <begin position="65"/>
        <end position="85"/>
    </location>
</feature>
<evidence type="ECO:0000313" key="2">
    <source>
        <dbReference type="EMBL" id="GMR45114.1"/>
    </source>
</evidence>
<evidence type="ECO:0000313" key="3">
    <source>
        <dbReference type="Proteomes" id="UP001328107"/>
    </source>
</evidence>
<accession>A0AAN5CIM2</accession>
<dbReference type="PANTHER" id="PTHR45830">
    <property type="entry name" value="SERPENTINE RECEPTOR, CLASS I"/>
    <property type="match status" value="1"/>
</dbReference>
<feature type="transmembrane region" description="Helical" evidence="1">
    <location>
        <begin position="97"/>
        <end position="121"/>
    </location>
</feature>
<evidence type="ECO:0008006" key="4">
    <source>
        <dbReference type="Google" id="ProtNLM"/>
    </source>
</evidence>
<organism evidence="2 3">
    <name type="scientific">Pristionchus mayeri</name>
    <dbReference type="NCBI Taxonomy" id="1317129"/>
    <lineage>
        <taxon>Eukaryota</taxon>
        <taxon>Metazoa</taxon>
        <taxon>Ecdysozoa</taxon>
        <taxon>Nematoda</taxon>
        <taxon>Chromadorea</taxon>
        <taxon>Rhabditida</taxon>
        <taxon>Rhabditina</taxon>
        <taxon>Diplogasteromorpha</taxon>
        <taxon>Diplogasteroidea</taxon>
        <taxon>Neodiplogasteridae</taxon>
        <taxon>Pristionchus</taxon>
    </lineage>
</organism>
<dbReference type="Proteomes" id="UP001328107">
    <property type="component" value="Unassembled WGS sequence"/>
</dbReference>
<dbReference type="PANTHER" id="PTHR45830:SF15">
    <property type="entry name" value="SERPENTINE RECEPTOR, CLASS I"/>
    <property type="match status" value="1"/>
</dbReference>
<gene>
    <name evidence="2" type="ORF">PMAYCL1PPCAC_15309</name>
</gene>
<sequence length="180" mass="20343">MPTSLRYGLNIDRDYVLPIYQRFQSVYGALALVIHACVFYLLLFHAKSWARAVRVGYLLNQAQMLAHDIWTCFLFRGYTLLPYPINFCAGPVCTAIGGYNAMTIETAFMVQSICILLFMLLMMHQQIMPPNSHLLLSRKTLAFIVCGLYVSLSLNIVATHYAGSDPPDKEHILNVGLHIQ</sequence>
<dbReference type="AlphaFoldDB" id="A0AAN5CIM2"/>
<feature type="transmembrane region" description="Helical" evidence="1">
    <location>
        <begin position="141"/>
        <end position="163"/>
    </location>
</feature>
<protein>
    <recommendedName>
        <fullName evidence="4">G protein-coupled receptor</fullName>
    </recommendedName>
</protein>
<reference evidence="3" key="1">
    <citation type="submission" date="2022-10" db="EMBL/GenBank/DDBJ databases">
        <title>Genome assembly of Pristionchus species.</title>
        <authorList>
            <person name="Yoshida K."/>
            <person name="Sommer R.J."/>
        </authorList>
    </citation>
    <scope>NUCLEOTIDE SEQUENCE [LARGE SCALE GENOMIC DNA]</scope>
    <source>
        <strain evidence="3">RS5460</strain>
    </source>
</reference>
<evidence type="ECO:0000256" key="1">
    <source>
        <dbReference type="SAM" id="Phobius"/>
    </source>
</evidence>
<keyword evidence="1" id="KW-0812">Transmembrane</keyword>
<keyword evidence="1" id="KW-0472">Membrane</keyword>
<comment type="caution">
    <text evidence="2">The sequence shown here is derived from an EMBL/GenBank/DDBJ whole genome shotgun (WGS) entry which is preliminary data.</text>
</comment>
<dbReference type="EMBL" id="BTRK01000004">
    <property type="protein sequence ID" value="GMR45114.1"/>
    <property type="molecule type" value="Genomic_DNA"/>
</dbReference>